<sequence length="136" mass="14227">MEGKKTTRAAVLAACLLVLLLSGQPEPVSAMSRYCKCFRKCYTFCRDHDQQPQPVCKVRCGGECIFHREVPAASALAGGDGPCREICLASVGCSTDATTATGADGGFIDADVAACVDGCTGYYGRLNAKHVGEVDA</sequence>
<evidence type="ECO:0000256" key="1">
    <source>
        <dbReference type="SAM" id="SignalP"/>
    </source>
</evidence>
<feature type="chain" id="PRO_5044892752" evidence="1">
    <location>
        <begin position="31"/>
        <end position="136"/>
    </location>
</feature>
<dbReference type="PANTHER" id="PTHR36483">
    <property type="entry name" value="OS02G0130700 PROTEIN"/>
    <property type="match status" value="1"/>
</dbReference>
<dbReference type="PANTHER" id="PTHR36483:SF1">
    <property type="entry name" value="OS02G0130700 PROTEIN"/>
    <property type="match status" value="1"/>
</dbReference>
<accession>A0ABC9A5A6</accession>
<organism evidence="2 3">
    <name type="scientific">Urochloa decumbens</name>
    <dbReference type="NCBI Taxonomy" id="240449"/>
    <lineage>
        <taxon>Eukaryota</taxon>
        <taxon>Viridiplantae</taxon>
        <taxon>Streptophyta</taxon>
        <taxon>Embryophyta</taxon>
        <taxon>Tracheophyta</taxon>
        <taxon>Spermatophyta</taxon>
        <taxon>Magnoliopsida</taxon>
        <taxon>Liliopsida</taxon>
        <taxon>Poales</taxon>
        <taxon>Poaceae</taxon>
        <taxon>PACMAD clade</taxon>
        <taxon>Panicoideae</taxon>
        <taxon>Panicodae</taxon>
        <taxon>Paniceae</taxon>
        <taxon>Melinidinae</taxon>
        <taxon>Urochloa</taxon>
    </lineage>
</organism>
<feature type="signal peptide" evidence="1">
    <location>
        <begin position="1"/>
        <end position="30"/>
    </location>
</feature>
<proteinExistence type="predicted"/>
<dbReference type="EMBL" id="OZ075112">
    <property type="protein sequence ID" value="CAL4971620.1"/>
    <property type="molecule type" value="Genomic_DNA"/>
</dbReference>
<keyword evidence="1" id="KW-0732">Signal</keyword>
<dbReference type="AlphaFoldDB" id="A0ABC9A5A6"/>
<dbReference type="Proteomes" id="UP001497457">
    <property type="component" value="Chromosome 2b"/>
</dbReference>
<evidence type="ECO:0000313" key="2">
    <source>
        <dbReference type="EMBL" id="CAL4971620.1"/>
    </source>
</evidence>
<name>A0ABC9A5A6_9POAL</name>
<protein>
    <submittedName>
        <fullName evidence="2">Uncharacterized protein</fullName>
    </submittedName>
</protein>
<reference evidence="2" key="1">
    <citation type="submission" date="2024-10" db="EMBL/GenBank/DDBJ databases">
        <authorList>
            <person name="Ryan C."/>
        </authorList>
    </citation>
    <scope>NUCLEOTIDE SEQUENCE [LARGE SCALE GENOMIC DNA]</scope>
</reference>
<gene>
    <name evidence="2" type="ORF">URODEC1_LOCUS50771</name>
</gene>
<keyword evidence="3" id="KW-1185">Reference proteome</keyword>
<evidence type="ECO:0000313" key="3">
    <source>
        <dbReference type="Proteomes" id="UP001497457"/>
    </source>
</evidence>